<comment type="caution">
    <text evidence="9">The sequence shown here is derived from an EMBL/GenBank/DDBJ whole genome shotgun (WGS) entry which is preliminary data.</text>
</comment>
<evidence type="ECO:0000256" key="2">
    <source>
        <dbReference type="ARBA" id="ARBA00022475"/>
    </source>
</evidence>
<feature type="transmembrane region" description="Helical" evidence="8">
    <location>
        <begin position="95"/>
        <end position="113"/>
    </location>
</feature>
<keyword evidence="7 8" id="KW-0472">Membrane</keyword>
<dbReference type="RefSeq" id="WP_340340299.1">
    <property type="nucleotide sequence ID" value="NZ_JBBKZT010000001.1"/>
</dbReference>
<feature type="transmembrane region" description="Helical" evidence="8">
    <location>
        <begin position="29"/>
        <end position="51"/>
    </location>
</feature>
<evidence type="ECO:0000256" key="6">
    <source>
        <dbReference type="ARBA" id="ARBA00022989"/>
    </source>
</evidence>
<keyword evidence="5 8" id="KW-0812">Transmembrane</keyword>
<evidence type="ECO:0008006" key="11">
    <source>
        <dbReference type="Google" id="ProtNLM"/>
    </source>
</evidence>
<accession>A0ABU8WC76</accession>
<dbReference type="InterPro" id="IPR021280">
    <property type="entry name" value="TMEM260-like"/>
</dbReference>
<organism evidence="9 10">
    <name type="scientific">Variovorax rhizosphaerae</name>
    <dbReference type="NCBI Taxonomy" id="1836200"/>
    <lineage>
        <taxon>Bacteria</taxon>
        <taxon>Pseudomonadati</taxon>
        <taxon>Pseudomonadota</taxon>
        <taxon>Betaproteobacteria</taxon>
        <taxon>Burkholderiales</taxon>
        <taxon>Comamonadaceae</taxon>
        <taxon>Variovorax</taxon>
    </lineage>
</organism>
<dbReference type="PANTHER" id="PTHR33908">
    <property type="entry name" value="MANNOSYLTRANSFERASE YKCB-RELATED"/>
    <property type="match status" value="1"/>
</dbReference>
<feature type="transmembrane region" description="Helical" evidence="8">
    <location>
        <begin position="392"/>
        <end position="414"/>
    </location>
</feature>
<feature type="transmembrane region" description="Helical" evidence="8">
    <location>
        <begin position="434"/>
        <end position="454"/>
    </location>
</feature>
<evidence type="ECO:0000256" key="8">
    <source>
        <dbReference type="SAM" id="Phobius"/>
    </source>
</evidence>
<dbReference type="PANTHER" id="PTHR33908:SF11">
    <property type="entry name" value="MEMBRANE PROTEIN"/>
    <property type="match status" value="1"/>
</dbReference>
<feature type="transmembrane region" description="Helical" evidence="8">
    <location>
        <begin position="166"/>
        <end position="184"/>
    </location>
</feature>
<reference evidence="9 10" key="1">
    <citation type="submission" date="2024-03" db="EMBL/GenBank/DDBJ databases">
        <title>Novel species of the genus Variovorax.</title>
        <authorList>
            <person name="Liu Q."/>
            <person name="Xin Y.-H."/>
        </authorList>
    </citation>
    <scope>NUCLEOTIDE SEQUENCE [LARGE SCALE GENOMIC DNA]</scope>
    <source>
        <strain evidence="9 10">KACC 18900</strain>
    </source>
</reference>
<name>A0ABU8WC76_9BURK</name>
<keyword evidence="4" id="KW-0808">Transferase</keyword>
<evidence type="ECO:0000256" key="4">
    <source>
        <dbReference type="ARBA" id="ARBA00022679"/>
    </source>
</evidence>
<evidence type="ECO:0000313" key="9">
    <source>
        <dbReference type="EMBL" id="MEJ8845113.1"/>
    </source>
</evidence>
<keyword evidence="3" id="KW-0328">Glycosyltransferase</keyword>
<keyword evidence="2" id="KW-1003">Cell membrane</keyword>
<feature type="transmembrane region" description="Helical" evidence="8">
    <location>
        <begin position="363"/>
        <end position="380"/>
    </location>
</feature>
<dbReference type="EMBL" id="JBBKZT010000001">
    <property type="protein sequence ID" value="MEJ8845113.1"/>
    <property type="molecule type" value="Genomic_DNA"/>
</dbReference>
<feature type="transmembrane region" description="Helical" evidence="8">
    <location>
        <begin position="282"/>
        <end position="299"/>
    </location>
</feature>
<feature type="transmembrane region" description="Helical" evidence="8">
    <location>
        <begin position="244"/>
        <end position="275"/>
    </location>
</feature>
<dbReference type="Pfam" id="PF11028">
    <property type="entry name" value="TMEM260-like"/>
    <property type="match status" value="1"/>
</dbReference>
<dbReference type="Proteomes" id="UP001385892">
    <property type="component" value="Unassembled WGS sequence"/>
</dbReference>
<evidence type="ECO:0000256" key="1">
    <source>
        <dbReference type="ARBA" id="ARBA00004651"/>
    </source>
</evidence>
<keyword evidence="10" id="KW-1185">Reference proteome</keyword>
<evidence type="ECO:0000256" key="3">
    <source>
        <dbReference type="ARBA" id="ARBA00022676"/>
    </source>
</evidence>
<feature type="transmembrane region" description="Helical" evidence="8">
    <location>
        <begin position="213"/>
        <end position="232"/>
    </location>
</feature>
<proteinExistence type="predicted"/>
<evidence type="ECO:0000256" key="7">
    <source>
        <dbReference type="ARBA" id="ARBA00023136"/>
    </source>
</evidence>
<keyword evidence="6 8" id="KW-1133">Transmembrane helix</keyword>
<sequence length="584" mass="65212">MAVIVASCWGLGQAVLSRAAAPARRDRWLEWGMATSLGLGLLVMAMQALGLVGALQRVPVLCLLAAGVIAAALQFPGWRRQAFTAPPVLTLVDRYALVGLVLALLPTLSAPLAPPVTYDEIMYHLPYARQVAESGRLGVYEWLRYPWFPYNYDLLYAAVLQVYDDVFPHLVHALAGWLSVLVIYRLGLMYANRLAACMGAAIWLFMGQYDNAYIDMAVSLFVLVAFVALWWWRDAEAPDRGVRWLAMAAFFLGLAAGSKYQSLTFLPVVGLIVIVRERRPQVWLLAIGCFLLPCIYWYARNAVMTGDPFNPLGAHLFGFTNWNQADYQNQLVDVQENHANPPNGVLWAVLLAPFGEVVRRSRAARGAMLFCGWSLLVWVVTSRYPRYLAPALPLIALMAAVGWHQLGLWIRGAWRKRSAAGVDVVSVPASRLEIGLGKAAGVVAIVLLGAACVYHSARNIREISPTAESREAFFRRHIAGYDVLHFLRQHPIEGKTYQVMLNDSLYFGPDLMYGDVFGPWRYADFIMLPPDQLARKLRAQDFGTIVIKTALAPYIHTQPDFDRHFRLLLEKDGVRAYRILPIAP</sequence>
<dbReference type="InterPro" id="IPR050297">
    <property type="entry name" value="LipidA_mod_glycosyltrf_83"/>
</dbReference>
<protein>
    <recommendedName>
        <fullName evidence="11">Phospholipid carrier-dependent glycosyltransferase</fullName>
    </recommendedName>
</protein>
<feature type="transmembrane region" description="Helical" evidence="8">
    <location>
        <begin position="58"/>
        <end position="75"/>
    </location>
</feature>
<comment type="subcellular location">
    <subcellularLocation>
        <location evidence="1">Cell membrane</location>
        <topology evidence="1">Multi-pass membrane protein</topology>
    </subcellularLocation>
</comment>
<evidence type="ECO:0000313" key="10">
    <source>
        <dbReference type="Proteomes" id="UP001385892"/>
    </source>
</evidence>
<evidence type="ECO:0000256" key="5">
    <source>
        <dbReference type="ARBA" id="ARBA00022692"/>
    </source>
</evidence>
<gene>
    <name evidence="9" type="ORF">WKW82_00520</name>
</gene>